<protein>
    <submittedName>
        <fullName evidence="1">Uncharacterized protein</fullName>
    </submittedName>
</protein>
<organism evidence="1 2">
    <name type="scientific">Thelohanellus kitauei</name>
    <name type="common">Myxosporean</name>
    <dbReference type="NCBI Taxonomy" id="669202"/>
    <lineage>
        <taxon>Eukaryota</taxon>
        <taxon>Metazoa</taxon>
        <taxon>Cnidaria</taxon>
        <taxon>Myxozoa</taxon>
        <taxon>Myxosporea</taxon>
        <taxon>Bivalvulida</taxon>
        <taxon>Platysporina</taxon>
        <taxon>Myxobolidae</taxon>
        <taxon>Thelohanellus</taxon>
    </lineage>
</organism>
<accession>A0A0C2ISJ3</accession>
<proteinExistence type="predicted"/>
<keyword evidence="2" id="KW-1185">Reference proteome</keyword>
<evidence type="ECO:0000313" key="1">
    <source>
        <dbReference type="EMBL" id="KII68409.1"/>
    </source>
</evidence>
<reference evidence="1 2" key="1">
    <citation type="journal article" date="2014" name="Genome Biol. Evol.">
        <title>The genome of the myxosporean Thelohanellus kitauei shows adaptations to nutrient acquisition within its fish host.</title>
        <authorList>
            <person name="Yang Y."/>
            <person name="Xiong J."/>
            <person name="Zhou Z."/>
            <person name="Huo F."/>
            <person name="Miao W."/>
            <person name="Ran C."/>
            <person name="Liu Y."/>
            <person name="Zhang J."/>
            <person name="Feng J."/>
            <person name="Wang M."/>
            <person name="Wang M."/>
            <person name="Wang L."/>
            <person name="Yao B."/>
        </authorList>
    </citation>
    <scope>NUCLEOTIDE SEQUENCE [LARGE SCALE GENOMIC DNA]</scope>
    <source>
        <strain evidence="1">Wuqing</strain>
    </source>
</reference>
<comment type="caution">
    <text evidence="1">The sequence shown here is derived from an EMBL/GenBank/DDBJ whole genome shotgun (WGS) entry which is preliminary data.</text>
</comment>
<sequence>MPWCVFMIVCGLNHKIKCQTNGEEIDTELVIRKAVFKDENDKLEVVRNKYLPNFMIYYTKENKTTGGGAIYRYDEVLSKFVAVKFGTTKPVSSLFTATSTKDMLFCVSYFHKLGFTINQDFEINQLSEVDIEPNKRYIMHPGNSDEGMKCTAEDKVRFIPDHIFTFKPTHYDYA</sequence>
<dbReference type="EMBL" id="JWZT01002861">
    <property type="protein sequence ID" value="KII68409.1"/>
    <property type="molecule type" value="Genomic_DNA"/>
</dbReference>
<evidence type="ECO:0000313" key="2">
    <source>
        <dbReference type="Proteomes" id="UP000031668"/>
    </source>
</evidence>
<dbReference type="Proteomes" id="UP000031668">
    <property type="component" value="Unassembled WGS sequence"/>
</dbReference>
<name>A0A0C2ISJ3_THEKT</name>
<gene>
    <name evidence="1" type="ORF">RF11_07955</name>
</gene>
<dbReference type="AlphaFoldDB" id="A0A0C2ISJ3"/>